<keyword evidence="2" id="KW-1185">Reference proteome</keyword>
<dbReference type="Proteomes" id="UP001055072">
    <property type="component" value="Unassembled WGS sequence"/>
</dbReference>
<evidence type="ECO:0000313" key="2">
    <source>
        <dbReference type="Proteomes" id="UP001055072"/>
    </source>
</evidence>
<organism evidence="1 2">
    <name type="scientific">Irpex rosettiformis</name>
    <dbReference type="NCBI Taxonomy" id="378272"/>
    <lineage>
        <taxon>Eukaryota</taxon>
        <taxon>Fungi</taxon>
        <taxon>Dikarya</taxon>
        <taxon>Basidiomycota</taxon>
        <taxon>Agaricomycotina</taxon>
        <taxon>Agaricomycetes</taxon>
        <taxon>Polyporales</taxon>
        <taxon>Irpicaceae</taxon>
        <taxon>Irpex</taxon>
    </lineage>
</organism>
<proteinExistence type="predicted"/>
<evidence type="ECO:0000313" key="1">
    <source>
        <dbReference type="EMBL" id="KAI0085613.1"/>
    </source>
</evidence>
<protein>
    <submittedName>
        <fullName evidence="1">Uncharacterized protein</fullName>
    </submittedName>
</protein>
<gene>
    <name evidence="1" type="ORF">BDY19DRAFT_996525</name>
</gene>
<reference evidence="1" key="1">
    <citation type="journal article" date="2021" name="Environ. Microbiol.">
        <title>Gene family expansions and transcriptome signatures uncover fungal adaptations to wood decay.</title>
        <authorList>
            <person name="Hage H."/>
            <person name="Miyauchi S."/>
            <person name="Viragh M."/>
            <person name="Drula E."/>
            <person name="Min B."/>
            <person name="Chaduli D."/>
            <person name="Navarro D."/>
            <person name="Favel A."/>
            <person name="Norest M."/>
            <person name="Lesage-Meessen L."/>
            <person name="Balint B."/>
            <person name="Merenyi Z."/>
            <person name="de Eugenio L."/>
            <person name="Morin E."/>
            <person name="Martinez A.T."/>
            <person name="Baldrian P."/>
            <person name="Stursova M."/>
            <person name="Martinez M.J."/>
            <person name="Novotny C."/>
            <person name="Magnuson J.K."/>
            <person name="Spatafora J.W."/>
            <person name="Maurice S."/>
            <person name="Pangilinan J."/>
            <person name="Andreopoulos W."/>
            <person name="LaButti K."/>
            <person name="Hundley H."/>
            <person name="Na H."/>
            <person name="Kuo A."/>
            <person name="Barry K."/>
            <person name="Lipzen A."/>
            <person name="Henrissat B."/>
            <person name="Riley R."/>
            <person name="Ahrendt S."/>
            <person name="Nagy L.G."/>
            <person name="Grigoriev I.V."/>
            <person name="Martin F."/>
            <person name="Rosso M.N."/>
        </authorList>
    </citation>
    <scope>NUCLEOTIDE SEQUENCE</scope>
    <source>
        <strain evidence="1">CBS 384.51</strain>
    </source>
</reference>
<name>A0ACB8TUG0_9APHY</name>
<comment type="caution">
    <text evidence="1">The sequence shown here is derived from an EMBL/GenBank/DDBJ whole genome shotgun (WGS) entry which is preliminary data.</text>
</comment>
<sequence>MAALAKAFSNFSQAISNVAFAVVDAFVAVVHAIIQLGGAVIKGVFDLFDAAASLFTELVQDTVGFVFTNFFVLLILGGAYWVYTNYYGGKRRR</sequence>
<dbReference type="EMBL" id="MU274929">
    <property type="protein sequence ID" value="KAI0085613.1"/>
    <property type="molecule type" value="Genomic_DNA"/>
</dbReference>
<accession>A0ACB8TUG0</accession>